<gene>
    <name evidence="2" type="ORF">MNBD_NITROSPINAE05-452</name>
</gene>
<name>A0A3B1D715_9ZZZZ</name>
<reference evidence="2" key="1">
    <citation type="submission" date="2018-06" db="EMBL/GenBank/DDBJ databases">
        <authorList>
            <person name="Zhirakovskaya E."/>
        </authorList>
    </citation>
    <scope>NUCLEOTIDE SEQUENCE</scope>
</reference>
<dbReference type="PROSITE" id="PS50042">
    <property type="entry name" value="CNMP_BINDING_3"/>
    <property type="match status" value="1"/>
</dbReference>
<protein>
    <submittedName>
        <fullName evidence="2">cAMP-binding proteins - catabolite gene activator and regulatory subunit of cAMP-dependent protein kinases</fullName>
    </submittedName>
</protein>
<feature type="domain" description="Cyclic nucleotide-binding" evidence="1">
    <location>
        <begin position="13"/>
        <end position="82"/>
    </location>
</feature>
<dbReference type="SMART" id="SM00100">
    <property type="entry name" value="cNMP"/>
    <property type="match status" value="1"/>
</dbReference>
<dbReference type="EMBL" id="UOGG01000034">
    <property type="protein sequence ID" value="VAX27535.1"/>
    <property type="molecule type" value="Genomic_DNA"/>
</dbReference>
<sequence length="153" mass="17449">MKTLEPLIAEHPFFKNLDKNYLESIVGCASNVRFDAGQFIFREGEEANQFYIIRQGKVVIESSPPGREPISLQTFSDGEILGWSWLVPPYHWQFDAKAVELTRAIIFDGKCLRNKCQEDHNFGYELLNRLVPVLGKALEAARMQLLDVYGVQG</sequence>
<dbReference type="CDD" id="cd00038">
    <property type="entry name" value="CAP_ED"/>
    <property type="match status" value="1"/>
</dbReference>
<dbReference type="InterPro" id="IPR000595">
    <property type="entry name" value="cNMP-bd_dom"/>
</dbReference>
<dbReference type="AlphaFoldDB" id="A0A3B1D715"/>
<evidence type="ECO:0000259" key="1">
    <source>
        <dbReference type="PROSITE" id="PS50042"/>
    </source>
</evidence>
<evidence type="ECO:0000313" key="2">
    <source>
        <dbReference type="EMBL" id="VAX27535.1"/>
    </source>
</evidence>
<dbReference type="SUPFAM" id="SSF51206">
    <property type="entry name" value="cAMP-binding domain-like"/>
    <property type="match status" value="1"/>
</dbReference>
<proteinExistence type="predicted"/>
<dbReference type="InterPro" id="IPR018490">
    <property type="entry name" value="cNMP-bd_dom_sf"/>
</dbReference>
<dbReference type="Pfam" id="PF00027">
    <property type="entry name" value="cNMP_binding"/>
    <property type="match status" value="1"/>
</dbReference>
<accession>A0A3B1D715</accession>
<organism evidence="2">
    <name type="scientific">hydrothermal vent metagenome</name>
    <dbReference type="NCBI Taxonomy" id="652676"/>
    <lineage>
        <taxon>unclassified sequences</taxon>
        <taxon>metagenomes</taxon>
        <taxon>ecological metagenomes</taxon>
    </lineage>
</organism>
<dbReference type="InterPro" id="IPR014710">
    <property type="entry name" value="RmlC-like_jellyroll"/>
</dbReference>
<dbReference type="Gene3D" id="2.60.120.10">
    <property type="entry name" value="Jelly Rolls"/>
    <property type="match status" value="1"/>
</dbReference>